<gene>
    <name evidence="2" type="ORF">CPB84DRAFT_1827120</name>
</gene>
<evidence type="ECO:0000313" key="2">
    <source>
        <dbReference type="EMBL" id="KAF8886049.1"/>
    </source>
</evidence>
<organism evidence="2 3">
    <name type="scientific">Gymnopilus junonius</name>
    <name type="common">Spectacular rustgill mushroom</name>
    <name type="synonym">Gymnopilus spectabilis subsp. junonius</name>
    <dbReference type="NCBI Taxonomy" id="109634"/>
    <lineage>
        <taxon>Eukaryota</taxon>
        <taxon>Fungi</taxon>
        <taxon>Dikarya</taxon>
        <taxon>Basidiomycota</taxon>
        <taxon>Agaricomycotina</taxon>
        <taxon>Agaricomycetes</taxon>
        <taxon>Agaricomycetidae</taxon>
        <taxon>Agaricales</taxon>
        <taxon>Agaricineae</taxon>
        <taxon>Hymenogastraceae</taxon>
        <taxon>Gymnopilus</taxon>
    </lineage>
</organism>
<keyword evidence="3" id="KW-1185">Reference proteome</keyword>
<feature type="transmembrane region" description="Helical" evidence="1">
    <location>
        <begin position="23"/>
        <end position="47"/>
    </location>
</feature>
<comment type="caution">
    <text evidence="2">The sequence shown here is derived from an EMBL/GenBank/DDBJ whole genome shotgun (WGS) entry which is preliminary data.</text>
</comment>
<protein>
    <submittedName>
        <fullName evidence="2">Uncharacterized protein</fullName>
    </submittedName>
</protein>
<accession>A0A9P5NGC4</accession>
<reference evidence="2" key="1">
    <citation type="submission" date="2020-11" db="EMBL/GenBank/DDBJ databases">
        <authorList>
            <consortium name="DOE Joint Genome Institute"/>
            <person name="Ahrendt S."/>
            <person name="Riley R."/>
            <person name="Andreopoulos W."/>
            <person name="LaButti K."/>
            <person name="Pangilinan J."/>
            <person name="Ruiz-duenas F.J."/>
            <person name="Barrasa J.M."/>
            <person name="Sanchez-Garcia M."/>
            <person name="Camarero S."/>
            <person name="Miyauchi S."/>
            <person name="Serrano A."/>
            <person name="Linde D."/>
            <person name="Babiker R."/>
            <person name="Drula E."/>
            <person name="Ayuso-Fernandez I."/>
            <person name="Pacheco R."/>
            <person name="Padilla G."/>
            <person name="Ferreira P."/>
            <person name="Barriuso J."/>
            <person name="Kellner H."/>
            <person name="Castanera R."/>
            <person name="Alfaro M."/>
            <person name="Ramirez L."/>
            <person name="Pisabarro A.G."/>
            <person name="Kuo A."/>
            <person name="Tritt A."/>
            <person name="Lipzen A."/>
            <person name="He G."/>
            <person name="Yan M."/>
            <person name="Ng V."/>
            <person name="Cullen D."/>
            <person name="Martin F."/>
            <person name="Rosso M.-N."/>
            <person name="Henrissat B."/>
            <person name="Hibbett D."/>
            <person name="Martinez A.T."/>
            <person name="Grigoriev I.V."/>
        </authorList>
    </citation>
    <scope>NUCLEOTIDE SEQUENCE</scope>
    <source>
        <strain evidence="2">AH 44721</strain>
    </source>
</reference>
<evidence type="ECO:0000256" key="1">
    <source>
        <dbReference type="SAM" id="Phobius"/>
    </source>
</evidence>
<keyword evidence="1" id="KW-0472">Membrane</keyword>
<sequence>MVRRLSLAWSYGYWHNASCAANFWLATLTQLYGFHYYIGCVFPGFMLPHFNAKMQMQEVNLVDIRGQKTVAGFSRASLNP</sequence>
<dbReference type="EMBL" id="JADNYJ010000098">
    <property type="protein sequence ID" value="KAF8886049.1"/>
    <property type="molecule type" value="Genomic_DNA"/>
</dbReference>
<evidence type="ECO:0000313" key="3">
    <source>
        <dbReference type="Proteomes" id="UP000724874"/>
    </source>
</evidence>
<name>A0A9P5NGC4_GYMJU</name>
<keyword evidence="1" id="KW-0812">Transmembrane</keyword>
<keyword evidence="1" id="KW-1133">Transmembrane helix</keyword>
<dbReference type="Proteomes" id="UP000724874">
    <property type="component" value="Unassembled WGS sequence"/>
</dbReference>
<proteinExistence type="predicted"/>
<dbReference type="AlphaFoldDB" id="A0A9P5NGC4"/>